<dbReference type="AlphaFoldDB" id="A0A6A4HA81"/>
<sequence>MGAMGAMSAAQSCPALSSSPSSCQYSYFYLAPTNTAGILGIAATAADAPVQAQSQLQLSLLGGRRNHTVVIARESQRTRAATCNLSRKGFSRLRTLALYAMVTRF</sequence>
<accession>A0A6A4HA81</accession>
<reference evidence="1" key="1">
    <citation type="journal article" date="2019" name="Environ. Microbiol.">
        <title>Fungal ecological strategies reflected in gene transcription - a case study of two litter decomposers.</title>
        <authorList>
            <person name="Barbi F."/>
            <person name="Kohler A."/>
            <person name="Barry K."/>
            <person name="Baskaran P."/>
            <person name="Daum C."/>
            <person name="Fauchery L."/>
            <person name="Ihrmark K."/>
            <person name="Kuo A."/>
            <person name="LaButti K."/>
            <person name="Lipzen A."/>
            <person name="Morin E."/>
            <person name="Grigoriev I.V."/>
            <person name="Henrissat B."/>
            <person name="Lindahl B."/>
            <person name="Martin F."/>
        </authorList>
    </citation>
    <scope>NUCLEOTIDE SEQUENCE</scope>
    <source>
        <strain evidence="1">JB14</strain>
    </source>
</reference>
<proteinExistence type="predicted"/>
<dbReference type="Proteomes" id="UP000799118">
    <property type="component" value="Unassembled WGS sequence"/>
</dbReference>
<name>A0A6A4HA81_9AGAR</name>
<dbReference type="EMBL" id="ML769557">
    <property type="protein sequence ID" value="KAE9394127.1"/>
    <property type="molecule type" value="Genomic_DNA"/>
</dbReference>
<keyword evidence="2" id="KW-1185">Reference proteome</keyword>
<protein>
    <submittedName>
        <fullName evidence="1">Uncharacterized protein</fullName>
    </submittedName>
</protein>
<gene>
    <name evidence="1" type="ORF">BT96DRAFT_943435</name>
</gene>
<organism evidence="1 2">
    <name type="scientific">Gymnopus androsaceus JB14</name>
    <dbReference type="NCBI Taxonomy" id="1447944"/>
    <lineage>
        <taxon>Eukaryota</taxon>
        <taxon>Fungi</taxon>
        <taxon>Dikarya</taxon>
        <taxon>Basidiomycota</taxon>
        <taxon>Agaricomycotina</taxon>
        <taxon>Agaricomycetes</taxon>
        <taxon>Agaricomycetidae</taxon>
        <taxon>Agaricales</taxon>
        <taxon>Marasmiineae</taxon>
        <taxon>Omphalotaceae</taxon>
        <taxon>Gymnopus</taxon>
    </lineage>
</organism>
<evidence type="ECO:0000313" key="2">
    <source>
        <dbReference type="Proteomes" id="UP000799118"/>
    </source>
</evidence>
<evidence type="ECO:0000313" key="1">
    <source>
        <dbReference type="EMBL" id="KAE9394127.1"/>
    </source>
</evidence>